<keyword evidence="10" id="KW-1185">Reference proteome</keyword>
<proteinExistence type="inferred from homology"/>
<feature type="domain" description="DNA polymerase III delta subunit-like C-terminal" evidence="8">
    <location>
        <begin position="195"/>
        <end position="310"/>
    </location>
</feature>
<dbReference type="PANTHER" id="PTHR34388:SF1">
    <property type="entry name" value="DNA POLYMERASE III SUBUNIT DELTA"/>
    <property type="match status" value="1"/>
</dbReference>
<dbReference type="OrthoDB" id="8478864at2"/>
<dbReference type="SUPFAM" id="SSF48019">
    <property type="entry name" value="post-AAA+ oligomerization domain-like"/>
    <property type="match status" value="1"/>
</dbReference>
<dbReference type="Gene3D" id="1.20.272.10">
    <property type="match status" value="1"/>
</dbReference>
<evidence type="ECO:0000256" key="6">
    <source>
        <dbReference type="ARBA" id="ARBA00034754"/>
    </source>
</evidence>
<dbReference type="EMBL" id="CP036164">
    <property type="protein sequence ID" value="QBF45621.1"/>
    <property type="molecule type" value="Genomic_DNA"/>
</dbReference>
<dbReference type="EC" id="2.7.7.7" evidence="1"/>
<evidence type="ECO:0000256" key="2">
    <source>
        <dbReference type="ARBA" id="ARBA00022679"/>
    </source>
</evidence>
<dbReference type="Gene3D" id="3.40.50.300">
    <property type="entry name" value="P-loop containing nucleotide triphosphate hydrolases"/>
    <property type="match status" value="1"/>
</dbReference>
<keyword evidence="3 9" id="KW-0548">Nucleotidyltransferase</keyword>
<comment type="catalytic activity">
    <reaction evidence="7">
        <text>DNA(n) + a 2'-deoxyribonucleoside 5'-triphosphate = DNA(n+1) + diphosphate</text>
        <dbReference type="Rhea" id="RHEA:22508"/>
        <dbReference type="Rhea" id="RHEA-COMP:17339"/>
        <dbReference type="Rhea" id="RHEA-COMP:17340"/>
        <dbReference type="ChEBI" id="CHEBI:33019"/>
        <dbReference type="ChEBI" id="CHEBI:61560"/>
        <dbReference type="ChEBI" id="CHEBI:173112"/>
        <dbReference type="EC" id="2.7.7.7"/>
    </reaction>
</comment>
<dbReference type="GO" id="GO:0006261">
    <property type="term" value="P:DNA-templated DNA replication"/>
    <property type="evidence" value="ECO:0007669"/>
    <property type="project" value="TreeGrafter"/>
</dbReference>
<evidence type="ECO:0000313" key="10">
    <source>
        <dbReference type="Proteomes" id="UP000290408"/>
    </source>
</evidence>
<dbReference type="NCBIfam" id="TIGR01128">
    <property type="entry name" value="holA"/>
    <property type="match status" value="1"/>
</dbReference>
<dbReference type="Pfam" id="PF21694">
    <property type="entry name" value="DNA_pol3_delta_C"/>
    <property type="match status" value="1"/>
</dbReference>
<dbReference type="GO" id="GO:0003677">
    <property type="term" value="F:DNA binding"/>
    <property type="evidence" value="ECO:0007669"/>
    <property type="project" value="InterPro"/>
</dbReference>
<evidence type="ECO:0000313" key="9">
    <source>
        <dbReference type="EMBL" id="QBF45621.1"/>
    </source>
</evidence>
<dbReference type="PANTHER" id="PTHR34388">
    <property type="entry name" value="DNA POLYMERASE III SUBUNIT DELTA"/>
    <property type="match status" value="1"/>
</dbReference>
<dbReference type="KEGG" id="jli:EXU32_04705"/>
<keyword evidence="2 9" id="KW-0808">Transferase</keyword>
<evidence type="ECO:0000256" key="3">
    <source>
        <dbReference type="ARBA" id="ARBA00022695"/>
    </source>
</evidence>
<dbReference type="GO" id="GO:0009360">
    <property type="term" value="C:DNA polymerase III complex"/>
    <property type="evidence" value="ECO:0007669"/>
    <property type="project" value="TreeGrafter"/>
</dbReference>
<dbReference type="AlphaFoldDB" id="A0A4P6MPX7"/>
<evidence type="ECO:0000256" key="5">
    <source>
        <dbReference type="ARBA" id="ARBA00022932"/>
    </source>
</evidence>
<evidence type="ECO:0000256" key="4">
    <source>
        <dbReference type="ARBA" id="ARBA00022705"/>
    </source>
</evidence>
<organism evidence="9 10">
    <name type="scientific">Janibacter limosus</name>
    <dbReference type="NCBI Taxonomy" id="53458"/>
    <lineage>
        <taxon>Bacteria</taxon>
        <taxon>Bacillati</taxon>
        <taxon>Actinomycetota</taxon>
        <taxon>Actinomycetes</taxon>
        <taxon>Micrococcales</taxon>
        <taxon>Intrasporangiaceae</taxon>
        <taxon>Janibacter</taxon>
    </lineage>
</organism>
<dbReference type="Proteomes" id="UP000290408">
    <property type="component" value="Chromosome"/>
</dbReference>
<accession>A0A4P6MPX7</accession>
<evidence type="ECO:0000259" key="8">
    <source>
        <dbReference type="Pfam" id="PF21694"/>
    </source>
</evidence>
<dbReference type="SUPFAM" id="SSF52540">
    <property type="entry name" value="P-loop containing nucleoside triphosphate hydrolases"/>
    <property type="match status" value="1"/>
</dbReference>
<gene>
    <name evidence="9" type="primary">holA</name>
    <name evidence="9" type="ORF">EXU32_04705</name>
</gene>
<dbReference type="InterPro" id="IPR005790">
    <property type="entry name" value="DNA_polIII_delta"/>
</dbReference>
<keyword evidence="4" id="KW-0235">DNA replication</keyword>
<sequence>MSTPQLVLVQGPEAVLADRAIDQVISDVRVTAPDLEVITLRAEGYEEGELMVHASPSLFGEDKLIVVRDLHQAPDALQVDLLDYLADPADSVTLVVTHASGNKGKKVLDTLKKAKALVLEAPAIKSDRDKADFVSNEFRRARRKAAPEAVQALVEAVGKDVRELASACQQLVDDTTGVIDADVVERYHGGRVEATGFKVADAAVAGQTGEALRLLRHAVNVGVDPVPIVAVLAQQLRQLARVGGAGRGRSADLARELGMAPWQVDKARRSLQGWGGDALGRSIQAVAAADFEVKGGGRDPVYAVEKAVLTITRERNGG</sequence>
<evidence type="ECO:0000256" key="1">
    <source>
        <dbReference type="ARBA" id="ARBA00012417"/>
    </source>
</evidence>
<keyword evidence="5" id="KW-0239">DNA-directed DNA polymerase</keyword>
<dbReference type="InterPro" id="IPR048466">
    <property type="entry name" value="DNA_pol3_delta-like_C"/>
</dbReference>
<dbReference type="InterPro" id="IPR008921">
    <property type="entry name" value="DNA_pol3_clamp-load_cplx_C"/>
</dbReference>
<protein>
    <recommendedName>
        <fullName evidence="1">DNA-directed DNA polymerase</fullName>
        <ecNumber evidence="1">2.7.7.7</ecNumber>
    </recommendedName>
</protein>
<dbReference type="GO" id="GO:0003887">
    <property type="term" value="F:DNA-directed DNA polymerase activity"/>
    <property type="evidence" value="ECO:0007669"/>
    <property type="project" value="UniProtKB-KW"/>
</dbReference>
<reference evidence="9 10" key="1">
    <citation type="submission" date="2019-02" db="EMBL/GenBank/DDBJ databases">
        <title>Genomic data mining of an Antarctic deep-sea actinobacterium, Janibacterlimosus P3-3-X1.</title>
        <authorList>
            <person name="Liao L."/>
            <person name="Chen B."/>
        </authorList>
    </citation>
    <scope>NUCLEOTIDE SEQUENCE [LARGE SCALE GENOMIC DNA]</scope>
    <source>
        <strain evidence="9 10">P3-3-X1</strain>
    </source>
</reference>
<evidence type="ECO:0000256" key="7">
    <source>
        <dbReference type="ARBA" id="ARBA00049244"/>
    </source>
</evidence>
<dbReference type="STRING" id="1216970.GCA_001570985_01570"/>
<dbReference type="InterPro" id="IPR027417">
    <property type="entry name" value="P-loop_NTPase"/>
</dbReference>
<name>A0A4P6MPX7_9MICO</name>
<dbReference type="RefSeq" id="WP_130628858.1">
    <property type="nucleotide sequence ID" value="NZ_CP036164.1"/>
</dbReference>
<comment type="similarity">
    <text evidence="6">Belongs to the DNA polymerase HolA subunit family.</text>
</comment>